<proteinExistence type="inferred from homology"/>
<evidence type="ECO:0000256" key="4">
    <source>
        <dbReference type="ARBA" id="ARBA00008357"/>
    </source>
</evidence>
<dbReference type="InterPro" id="IPR022644">
    <property type="entry name" value="De-COase2_N"/>
</dbReference>
<protein>
    <recommendedName>
        <fullName evidence="5 13">Arginine decarboxylase</fullName>
        <ecNumber evidence="5 13">4.1.1.19</ecNumber>
    </recommendedName>
</protein>
<evidence type="ECO:0000313" key="17">
    <source>
        <dbReference type="EMBL" id="WRQ89035.1"/>
    </source>
</evidence>
<keyword evidence="6" id="KW-0479">Metal-binding</keyword>
<comment type="cofactor">
    <cofactor evidence="2">
        <name>Mg(2+)</name>
        <dbReference type="ChEBI" id="CHEBI:18420"/>
    </cofactor>
</comment>
<keyword evidence="9" id="KW-0663">Pyridoxal phosphate</keyword>
<evidence type="ECO:0000256" key="9">
    <source>
        <dbReference type="ARBA" id="ARBA00022898"/>
    </source>
</evidence>
<organism evidence="17 18">
    <name type="scientific">Actomonas aquatica</name>
    <dbReference type="NCBI Taxonomy" id="2866162"/>
    <lineage>
        <taxon>Bacteria</taxon>
        <taxon>Pseudomonadati</taxon>
        <taxon>Verrucomicrobiota</taxon>
        <taxon>Opitutia</taxon>
        <taxon>Opitutales</taxon>
        <taxon>Opitutaceae</taxon>
        <taxon>Actomonas</taxon>
    </lineage>
</organism>
<dbReference type="InterPro" id="IPR040634">
    <property type="entry name" value="Arg_decarb_HB"/>
</dbReference>
<reference evidence="17 18" key="1">
    <citation type="submission" date="2021-08" db="EMBL/GenBank/DDBJ databases">
        <authorList>
            <person name="Zhang D."/>
            <person name="Zhang A."/>
            <person name="Wang L."/>
        </authorList>
    </citation>
    <scope>NUCLEOTIDE SEQUENCE [LARGE SCALE GENOMIC DNA]</scope>
    <source>
        <strain evidence="17 18">WL0086</strain>
    </source>
</reference>
<dbReference type="InterPro" id="IPR000183">
    <property type="entry name" value="Orn/DAP/Arg_de-COase"/>
</dbReference>
<dbReference type="NCBIfam" id="TIGR01273">
    <property type="entry name" value="speA"/>
    <property type="match status" value="1"/>
</dbReference>
<evidence type="ECO:0000256" key="12">
    <source>
        <dbReference type="ARBA" id="ARBA00023239"/>
    </source>
</evidence>
<evidence type="ECO:0000259" key="14">
    <source>
        <dbReference type="Pfam" id="PF02784"/>
    </source>
</evidence>
<dbReference type="SUPFAM" id="SSF50621">
    <property type="entry name" value="Alanine racemase C-terminal domain-like"/>
    <property type="match status" value="1"/>
</dbReference>
<evidence type="ECO:0000256" key="10">
    <source>
        <dbReference type="ARBA" id="ARBA00023066"/>
    </source>
</evidence>
<evidence type="ECO:0000256" key="13">
    <source>
        <dbReference type="NCBIfam" id="TIGR01273"/>
    </source>
</evidence>
<name>A0ABZ1CBL0_9BACT</name>
<evidence type="ECO:0000256" key="3">
    <source>
        <dbReference type="ARBA" id="ARBA00002257"/>
    </source>
</evidence>
<dbReference type="PRINTS" id="PR01179">
    <property type="entry name" value="ODADCRBXLASE"/>
</dbReference>
<comment type="similarity">
    <text evidence="4">Belongs to the Orn/Lys/Arg decarboxylase class-II family. SpeA subfamily.</text>
</comment>
<dbReference type="InterPro" id="IPR002985">
    <property type="entry name" value="Arg_decrbxlase"/>
</dbReference>
<dbReference type="Gene3D" id="3.20.20.10">
    <property type="entry name" value="Alanine racemase"/>
    <property type="match status" value="1"/>
</dbReference>
<feature type="domain" description="Orn/DAP/Arg decarboxylase 2 N-terminal" evidence="14">
    <location>
        <begin position="89"/>
        <end position="346"/>
    </location>
</feature>
<feature type="domain" description="Arginine decarboxylase C-terminal helical" evidence="16">
    <location>
        <begin position="582"/>
        <end position="635"/>
    </location>
</feature>
<evidence type="ECO:0000313" key="18">
    <source>
        <dbReference type="Proteomes" id="UP000738431"/>
    </source>
</evidence>
<reference evidence="17 18" key="2">
    <citation type="submission" date="2023-12" db="EMBL/GenBank/DDBJ databases">
        <title>Description of an unclassified Opitutus bacterium of Verrucomicrobiota.</title>
        <authorList>
            <person name="Zhang D.-F."/>
        </authorList>
    </citation>
    <scope>NUCLEOTIDE SEQUENCE [LARGE SCALE GENOMIC DNA]</scope>
    <source>
        <strain evidence="17 18">WL0086</strain>
    </source>
</reference>
<dbReference type="Pfam" id="PF17944">
    <property type="entry name" value="Arg_decarbox_C"/>
    <property type="match status" value="1"/>
</dbReference>
<dbReference type="PANTHER" id="PTHR43295">
    <property type="entry name" value="ARGININE DECARBOXYLASE"/>
    <property type="match status" value="1"/>
</dbReference>
<feature type="domain" description="Arginine decarboxylase helical bundle" evidence="15">
    <location>
        <begin position="373"/>
        <end position="452"/>
    </location>
</feature>
<dbReference type="InterPro" id="IPR022657">
    <property type="entry name" value="De-COase2_CS"/>
</dbReference>
<dbReference type="SUPFAM" id="SSF51419">
    <property type="entry name" value="PLP-binding barrel"/>
    <property type="match status" value="1"/>
</dbReference>
<dbReference type="InterPro" id="IPR041128">
    <property type="entry name" value="Arg_decarbox_C"/>
</dbReference>
<dbReference type="PIRSF" id="PIRSF001336">
    <property type="entry name" value="Arg_decrbxlase"/>
    <property type="match status" value="1"/>
</dbReference>
<keyword evidence="18" id="KW-1185">Reference proteome</keyword>
<dbReference type="GO" id="GO:0008792">
    <property type="term" value="F:arginine decarboxylase activity"/>
    <property type="evidence" value="ECO:0007669"/>
    <property type="project" value="UniProtKB-EC"/>
</dbReference>
<dbReference type="Gene3D" id="1.20.58.930">
    <property type="match status" value="1"/>
</dbReference>
<evidence type="ECO:0000256" key="6">
    <source>
        <dbReference type="ARBA" id="ARBA00022723"/>
    </source>
</evidence>
<evidence type="ECO:0000256" key="2">
    <source>
        <dbReference type="ARBA" id="ARBA00001946"/>
    </source>
</evidence>
<dbReference type="Pfam" id="PF17810">
    <property type="entry name" value="Arg_decarb_HB"/>
    <property type="match status" value="1"/>
</dbReference>
<dbReference type="InterPro" id="IPR029066">
    <property type="entry name" value="PLP-binding_barrel"/>
</dbReference>
<evidence type="ECO:0000256" key="8">
    <source>
        <dbReference type="ARBA" id="ARBA00022842"/>
    </source>
</evidence>
<keyword evidence="7" id="KW-0210">Decarboxylase</keyword>
<dbReference type="CDD" id="cd06830">
    <property type="entry name" value="PLPDE_III_ADC"/>
    <property type="match status" value="1"/>
</dbReference>
<dbReference type="PANTHER" id="PTHR43295:SF9">
    <property type="entry name" value="BIOSYNTHETIC ARGININE DECARBOXYLASE"/>
    <property type="match status" value="1"/>
</dbReference>
<dbReference type="EC" id="4.1.1.19" evidence="5 13"/>
<comment type="cofactor">
    <cofactor evidence="1">
        <name>pyridoxal 5'-phosphate</name>
        <dbReference type="ChEBI" id="CHEBI:597326"/>
    </cofactor>
</comment>
<evidence type="ECO:0000256" key="7">
    <source>
        <dbReference type="ARBA" id="ARBA00022793"/>
    </source>
</evidence>
<sequence>MNTDPDSSWSTAQSEDFYGFKRWGAGHFNVDETGLVTVHPLADARSVAIKDVIDEAADMGLKAPFVIRFQDLLRHRVEQLNKLFRKAIAEEDYEGRYRGVFPIKVNQLREVVEEIVDAGEQFDYGLEAGSKPELMIALAMHEGADRLIICNGYKDQDYIRIALLGRKLGKQIVLVVEQLSELDHIIELSQETGVEPLIGFRAKLLTRGEGKWATSTGDNAKFGLNTAEILFAAEKLEKAKLTHCLRLLHFHIGSQVPNILTIKNAVVEATRFYCQLVKMGFPMGLLDVGGGLGIDYDGSRTNFESSMNYSMAEYARDVVANVRDICTDMGIDVPDIVSESGRAVVAPHSLLVLEVFERINKRETLGRKQRPKRKHKVVRALETLAKNKSDLGRLERFHDAVQRKEEAFSLFNLGYLDLENRAAAESLYWQICEDIASENSETGYTPEELHELSAVLADQYVCNFSVFQSLLDHWALGQLFPVAPLHRLDEKPSVNAILVDITCDSDGKISTFIDLEDTKDHLKLHPLNGQPYFLGVFLTGAYQDIMGDLHNLFGRVNELHVFLEEDEENGFYIEETLPGSRIRDVVAGVQYQHTDLCRRVKQQIDAATKRDEIKPREGVRWLEFYEEMLETKTYLRVHPEPKGKKKRARRK</sequence>
<dbReference type="PROSITE" id="PS00878">
    <property type="entry name" value="ODR_DC_2_1"/>
    <property type="match status" value="1"/>
</dbReference>
<dbReference type="PROSITE" id="PS00879">
    <property type="entry name" value="ODR_DC_2_2"/>
    <property type="match status" value="1"/>
</dbReference>
<keyword evidence="11" id="KW-0620">Polyamine biosynthesis</keyword>
<dbReference type="NCBIfam" id="NF003763">
    <property type="entry name" value="PRK05354.1"/>
    <property type="match status" value="1"/>
</dbReference>
<evidence type="ECO:0000256" key="11">
    <source>
        <dbReference type="ARBA" id="ARBA00023115"/>
    </source>
</evidence>
<dbReference type="InterPro" id="IPR009006">
    <property type="entry name" value="Ala_racemase/Decarboxylase_C"/>
</dbReference>
<accession>A0ABZ1CBL0</accession>
<evidence type="ECO:0000256" key="5">
    <source>
        <dbReference type="ARBA" id="ARBA00012426"/>
    </source>
</evidence>
<evidence type="ECO:0000259" key="16">
    <source>
        <dbReference type="Pfam" id="PF17944"/>
    </source>
</evidence>
<dbReference type="Pfam" id="PF02784">
    <property type="entry name" value="Orn_Arg_deC_N"/>
    <property type="match status" value="1"/>
</dbReference>
<keyword evidence="8" id="KW-0460">Magnesium</keyword>
<evidence type="ECO:0000259" key="15">
    <source>
        <dbReference type="Pfam" id="PF17810"/>
    </source>
</evidence>
<dbReference type="Proteomes" id="UP000738431">
    <property type="component" value="Chromosome"/>
</dbReference>
<dbReference type="Gene3D" id="2.40.37.10">
    <property type="entry name" value="Lyase, Ornithine Decarboxylase, Chain A, domain 1"/>
    <property type="match status" value="1"/>
</dbReference>
<dbReference type="PRINTS" id="PR01180">
    <property type="entry name" value="ARGDCRBXLASE"/>
</dbReference>
<comment type="function">
    <text evidence="3">Catalyzes the biosynthesis of agmatine from arginine.</text>
</comment>
<keyword evidence="12 17" id="KW-0456">Lyase</keyword>
<evidence type="ECO:0000256" key="1">
    <source>
        <dbReference type="ARBA" id="ARBA00001933"/>
    </source>
</evidence>
<dbReference type="InterPro" id="IPR022653">
    <property type="entry name" value="De-COase2_pyr-phos_BS"/>
</dbReference>
<dbReference type="EMBL" id="CP139781">
    <property type="protein sequence ID" value="WRQ89035.1"/>
    <property type="molecule type" value="Genomic_DNA"/>
</dbReference>
<dbReference type="RefSeq" id="WP_221030908.1">
    <property type="nucleotide sequence ID" value="NZ_CP139781.1"/>
</dbReference>
<gene>
    <name evidence="17" type="primary">speA</name>
    <name evidence="17" type="ORF">K1X11_006420</name>
</gene>
<keyword evidence="10" id="KW-0745">Spermidine biosynthesis</keyword>